<evidence type="ECO:0000313" key="3">
    <source>
        <dbReference type="Proteomes" id="UP000316806"/>
    </source>
</evidence>
<dbReference type="Pfam" id="PF14013">
    <property type="entry name" value="MT0933_antitox"/>
    <property type="match status" value="1"/>
</dbReference>
<feature type="region of interest" description="Disordered" evidence="1">
    <location>
        <begin position="1"/>
        <end position="57"/>
    </location>
</feature>
<feature type="compositionally biased region" description="Basic and acidic residues" evidence="1">
    <location>
        <begin position="1"/>
        <end position="15"/>
    </location>
</feature>
<organism evidence="2 3">
    <name type="scientific">Streptomyces spectabilis</name>
    <dbReference type="NCBI Taxonomy" id="68270"/>
    <lineage>
        <taxon>Bacteria</taxon>
        <taxon>Bacillati</taxon>
        <taxon>Actinomycetota</taxon>
        <taxon>Actinomycetes</taxon>
        <taxon>Kitasatosporales</taxon>
        <taxon>Streptomycetaceae</taxon>
        <taxon>Streptomyces</taxon>
    </lineage>
</organism>
<proteinExistence type="predicted"/>
<dbReference type="EMBL" id="CP040916">
    <property type="protein sequence ID" value="QDQ11986.1"/>
    <property type="molecule type" value="Genomic_DNA"/>
</dbReference>
<sequence>MGITDGFKDKAKDISDAAAEEVNEKTGDKYADKVDRAKQQVQDKLGLDEDRPEQSQK</sequence>
<reference evidence="2 3" key="1">
    <citation type="journal article" date="2019" name="J. Ind. Microbiol. Biotechnol.">
        <title>The complete genomic sequence of Streptomyces spectabilis NRRL-2792 and identification of secondary metabolite biosynthetic gene clusters.</title>
        <authorList>
            <person name="Sinha A."/>
            <person name="Phillips-Salemka S."/>
            <person name="Niraula T.A."/>
            <person name="Short K.A."/>
            <person name="Niraula N.P."/>
        </authorList>
    </citation>
    <scope>NUCLEOTIDE SEQUENCE [LARGE SCALE GENOMIC DNA]</scope>
    <source>
        <strain evidence="2 3">NRRL 2792</strain>
    </source>
</reference>
<evidence type="ECO:0000256" key="1">
    <source>
        <dbReference type="SAM" id="MobiDB-lite"/>
    </source>
</evidence>
<gene>
    <name evidence="2" type="ORF">FH965_16575</name>
</gene>
<name>A0A516R8K2_STRST</name>
<dbReference type="InterPro" id="IPR028037">
    <property type="entry name" value="Antitoxin_Rv0909/MT0933"/>
</dbReference>
<feature type="compositionally biased region" description="Basic and acidic residues" evidence="1">
    <location>
        <begin position="45"/>
        <end position="57"/>
    </location>
</feature>
<accession>A0A516R8K2</accession>
<dbReference type="AlphaFoldDB" id="A0A516R8K2"/>
<dbReference type="RefSeq" id="WP_144003856.1">
    <property type="nucleotide sequence ID" value="NZ_CP040916.1"/>
</dbReference>
<feature type="compositionally biased region" description="Basic and acidic residues" evidence="1">
    <location>
        <begin position="22"/>
        <end position="38"/>
    </location>
</feature>
<dbReference type="Proteomes" id="UP000316806">
    <property type="component" value="Chromosome"/>
</dbReference>
<evidence type="ECO:0000313" key="2">
    <source>
        <dbReference type="EMBL" id="QDQ11986.1"/>
    </source>
</evidence>
<protein>
    <submittedName>
        <fullName evidence="2">Antitoxin</fullName>
    </submittedName>
</protein>